<evidence type="ECO:0000313" key="1">
    <source>
        <dbReference type="EMBL" id="MFC0272689.1"/>
    </source>
</evidence>
<dbReference type="RefSeq" id="WP_378935264.1">
    <property type="nucleotide sequence ID" value="NZ_JBHLVO010000012.1"/>
</dbReference>
<name>A0ABV6GG84_9BACI</name>
<evidence type="ECO:0000313" key="2">
    <source>
        <dbReference type="Proteomes" id="UP001589854"/>
    </source>
</evidence>
<dbReference type="Proteomes" id="UP001589854">
    <property type="component" value="Unassembled WGS sequence"/>
</dbReference>
<dbReference type="EMBL" id="JBHLVO010000012">
    <property type="protein sequence ID" value="MFC0272689.1"/>
    <property type="molecule type" value="Genomic_DNA"/>
</dbReference>
<keyword evidence="2" id="KW-1185">Reference proteome</keyword>
<accession>A0ABV6GG84</accession>
<gene>
    <name evidence="1" type="ORF">ACFFIX_14735</name>
</gene>
<reference evidence="1 2" key="1">
    <citation type="submission" date="2024-09" db="EMBL/GenBank/DDBJ databases">
        <authorList>
            <person name="Sun Q."/>
            <person name="Mori K."/>
        </authorList>
    </citation>
    <scope>NUCLEOTIDE SEQUENCE [LARGE SCALE GENOMIC DNA]</scope>
    <source>
        <strain evidence="1 2">CCM 7228</strain>
    </source>
</reference>
<comment type="caution">
    <text evidence="1">The sequence shown here is derived from an EMBL/GenBank/DDBJ whole genome shotgun (WGS) entry which is preliminary data.</text>
</comment>
<protein>
    <submittedName>
        <fullName evidence="1">Uncharacterized protein</fullName>
    </submittedName>
</protein>
<organism evidence="1 2">
    <name type="scientific">Metabacillus herbersteinensis</name>
    <dbReference type="NCBI Taxonomy" id="283816"/>
    <lineage>
        <taxon>Bacteria</taxon>
        <taxon>Bacillati</taxon>
        <taxon>Bacillota</taxon>
        <taxon>Bacilli</taxon>
        <taxon>Bacillales</taxon>
        <taxon>Bacillaceae</taxon>
        <taxon>Metabacillus</taxon>
    </lineage>
</organism>
<proteinExistence type="predicted"/>
<sequence>MSNHTVDVYAFFVNGANQSENRQRVHQDIQKANLVWEGCITFVLRGLYFSANQQKIDASSILDRHVFNNKQIDSIIQNRNNLMYPISPNKLPVVTTQQCQIAKQSNLANVRARKNQSDFI</sequence>